<sequence length="411" mass="46422">MSALGLRFFLIMLMLSDYVILTLHAPSVVGAWREGAALLYILLMVLIAFFYAGTRFTLPSRYKTPLLLVLFFLVFYCVCGDFTEASFRMFRSFAMPVLFALTVNAVCMGLTLETKLRVIFSTLVVMTFISGGYALYQYQTISDPEQFWYWPLLSEKGFTLETYNSMRDGNPRMSGFFTGTLEFSAFILNTALFTLCLLAQTIRKRSYDSRFFLYTVVAIFSTVLIIYGSVRTSAIGMISAVLFLAVLQLFRRKLFISLLGYGYFLSVTGSIFLYLALGYTEDLSALDRVRQWYVVLGSLNTMPLGLGFGAIGPGQLHWFDSLWLNLLASSGYLGVAIMMGLICFYSKVVAITQAMRVGGDVFMRGVADYLVISYPFFLSSFFFQSYTNSVVLYLFALIIVVVIDESKYRAR</sequence>
<dbReference type="RefSeq" id="WP_053255107.1">
    <property type="nucleotide sequence ID" value="NZ_CBCRXZ010000009.1"/>
</dbReference>
<evidence type="ECO:0000313" key="2">
    <source>
        <dbReference type="Proteomes" id="UP000248640"/>
    </source>
</evidence>
<accession>A0A3M3XRV7</accession>
<keyword evidence="1" id="KW-0436">Ligase</keyword>
<dbReference type="GO" id="GO:0016874">
    <property type="term" value="F:ligase activity"/>
    <property type="evidence" value="ECO:0007669"/>
    <property type="project" value="UniProtKB-KW"/>
</dbReference>
<protein>
    <submittedName>
        <fullName evidence="1">Lipid A core - O-antigen ligase and related enzymes</fullName>
    </submittedName>
</protein>
<dbReference type="AlphaFoldDB" id="A0A3M3XRV7"/>
<organism evidence="1 2">
    <name type="scientific">Pseudomonas fluorescens</name>
    <dbReference type="NCBI Taxonomy" id="294"/>
    <lineage>
        <taxon>Bacteria</taxon>
        <taxon>Pseudomonadati</taxon>
        <taxon>Pseudomonadota</taxon>
        <taxon>Gammaproteobacteria</taxon>
        <taxon>Pseudomonadales</taxon>
        <taxon>Pseudomonadaceae</taxon>
        <taxon>Pseudomonas</taxon>
    </lineage>
</organism>
<gene>
    <name evidence="1" type="ORF">NCTC10038_01884</name>
</gene>
<dbReference type="Proteomes" id="UP000248640">
    <property type="component" value="Chromosome 1"/>
</dbReference>
<evidence type="ECO:0000313" key="1">
    <source>
        <dbReference type="EMBL" id="SQF90486.1"/>
    </source>
</evidence>
<proteinExistence type="predicted"/>
<dbReference type="EMBL" id="LS483372">
    <property type="protein sequence ID" value="SQF90486.1"/>
    <property type="molecule type" value="Genomic_DNA"/>
</dbReference>
<name>A0A3M3XRV7_PSEFL</name>
<reference evidence="1 2" key="1">
    <citation type="submission" date="2018-06" db="EMBL/GenBank/DDBJ databases">
        <authorList>
            <consortium name="Pathogen Informatics"/>
            <person name="Doyle S."/>
        </authorList>
    </citation>
    <scope>NUCLEOTIDE SEQUENCE [LARGE SCALE GENOMIC DNA]</scope>
    <source>
        <strain evidence="1 2">NCTC10038</strain>
    </source>
</reference>
<dbReference type="GeneID" id="61637845"/>